<gene>
    <name evidence="8 12" type="primary">der</name>
    <name evidence="12" type="ORF">COT93_02260</name>
</gene>
<dbReference type="Gene3D" id="3.40.50.300">
    <property type="entry name" value="P-loop containing nucleotide triphosphate hydrolases"/>
    <property type="match status" value="2"/>
</dbReference>
<dbReference type="InterPro" id="IPR015946">
    <property type="entry name" value="KH_dom-like_a/b"/>
</dbReference>
<dbReference type="EMBL" id="PFAL01000019">
    <property type="protein sequence ID" value="PIR95468.1"/>
    <property type="molecule type" value="Genomic_DNA"/>
</dbReference>
<dbReference type="Proteomes" id="UP000229972">
    <property type="component" value="Unassembled WGS sequence"/>
</dbReference>
<comment type="caution">
    <text evidence="12">The sequence shown here is derived from an EMBL/GenBank/DDBJ whole genome shotgun (WGS) entry which is preliminary data.</text>
</comment>
<feature type="binding site" evidence="8">
    <location>
        <begin position="321"/>
        <end position="324"/>
    </location>
    <ligand>
        <name>GTP</name>
        <dbReference type="ChEBI" id="CHEBI:37565"/>
        <label>2</label>
    </ligand>
</feature>
<evidence type="ECO:0000256" key="3">
    <source>
        <dbReference type="ARBA" id="ARBA00022517"/>
    </source>
</evidence>
<dbReference type="FunFam" id="3.40.50.300:FF:000494">
    <property type="entry name" value="tRNA modification GTPase MnmE"/>
    <property type="match status" value="1"/>
</dbReference>
<evidence type="ECO:0000313" key="13">
    <source>
        <dbReference type="Proteomes" id="UP000229972"/>
    </source>
</evidence>
<dbReference type="GO" id="GO:0042254">
    <property type="term" value="P:ribosome biogenesis"/>
    <property type="evidence" value="ECO:0007669"/>
    <property type="project" value="UniProtKB-KW"/>
</dbReference>
<evidence type="ECO:0000256" key="6">
    <source>
        <dbReference type="ARBA" id="ARBA00023134"/>
    </source>
</evidence>
<dbReference type="InterPro" id="IPR032859">
    <property type="entry name" value="KH_dom-like"/>
</dbReference>
<feature type="binding site" evidence="8">
    <location>
        <begin position="137"/>
        <end position="140"/>
    </location>
    <ligand>
        <name>GTP</name>
        <dbReference type="ChEBI" id="CHEBI:37565"/>
        <label>1</label>
    </ligand>
</feature>
<feature type="domain" description="EngA-type G" evidence="11">
    <location>
        <begin position="203"/>
        <end position="376"/>
    </location>
</feature>
<dbReference type="InterPro" id="IPR027417">
    <property type="entry name" value="P-loop_NTPase"/>
</dbReference>
<reference evidence="13" key="1">
    <citation type="submission" date="2017-09" db="EMBL/GenBank/DDBJ databases">
        <title>Depth-based differentiation of microbial function through sediment-hosted aquifers and enrichment of novel symbionts in the deep terrestrial subsurface.</title>
        <authorList>
            <person name="Probst A.J."/>
            <person name="Ladd B."/>
            <person name="Jarett J.K."/>
            <person name="Geller-Mcgrath D.E."/>
            <person name="Sieber C.M.K."/>
            <person name="Emerson J.B."/>
            <person name="Anantharaman K."/>
            <person name="Thomas B.C."/>
            <person name="Malmstrom R."/>
            <person name="Stieglmeier M."/>
            <person name="Klingl A."/>
            <person name="Woyke T."/>
            <person name="Ryan C.M."/>
            <person name="Banfield J.F."/>
        </authorList>
    </citation>
    <scope>NUCLEOTIDE SEQUENCE [LARGE SCALE GENOMIC DNA]</scope>
</reference>
<dbReference type="NCBIfam" id="TIGR00231">
    <property type="entry name" value="small_GTP"/>
    <property type="match status" value="2"/>
</dbReference>
<evidence type="ECO:0000256" key="8">
    <source>
        <dbReference type="HAMAP-Rule" id="MF_00195"/>
    </source>
</evidence>
<evidence type="ECO:0000259" key="11">
    <source>
        <dbReference type="PROSITE" id="PS51712"/>
    </source>
</evidence>
<evidence type="ECO:0000256" key="4">
    <source>
        <dbReference type="ARBA" id="ARBA00022737"/>
    </source>
</evidence>
<evidence type="ECO:0000256" key="1">
    <source>
        <dbReference type="ARBA" id="ARBA00008279"/>
    </source>
</evidence>
<comment type="subunit">
    <text evidence="8">Associates with the 50S ribosomal subunit.</text>
</comment>
<dbReference type="PANTHER" id="PTHR43834:SF6">
    <property type="entry name" value="GTPASE DER"/>
    <property type="match status" value="1"/>
</dbReference>
<feature type="binding site" evidence="8">
    <location>
        <begin position="209"/>
        <end position="216"/>
    </location>
    <ligand>
        <name>GTP</name>
        <dbReference type="ChEBI" id="CHEBI:37565"/>
        <label>2</label>
    </ligand>
</feature>
<dbReference type="InterPro" id="IPR031166">
    <property type="entry name" value="G_ENGA"/>
</dbReference>
<dbReference type="PROSITE" id="PS51712">
    <property type="entry name" value="G_ENGA"/>
    <property type="match status" value="1"/>
</dbReference>
<proteinExistence type="inferred from homology"/>
<keyword evidence="4 10" id="KW-0677">Repeat</keyword>
<dbReference type="HAMAP" id="MF_00195">
    <property type="entry name" value="GTPase_Der"/>
    <property type="match status" value="1"/>
</dbReference>
<dbReference type="InterPro" id="IPR005225">
    <property type="entry name" value="Small_GTP-bd"/>
</dbReference>
<evidence type="ECO:0000313" key="12">
    <source>
        <dbReference type="EMBL" id="PIR95468.1"/>
    </source>
</evidence>
<dbReference type="NCBIfam" id="TIGR03594">
    <property type="entry name" value="GTPase_EngA"/>
    <property type="match status" value="1"/>
</dbReference>
<sequence length="470" mass="52851">MSHRPEKKLPLVVITGRTNVGKSTFFNALVEKRQALISNVAGTTRDSNLGLVEWGGNTFDLVDTAGIINNKELKKVSQEENDIDIQSQKQAQEYLDQADLILFLVDTKAGLLPEDQTLANQLKNKKKYANKTFLIANKTDSFRLAPETAEFNHLNLGEPYIISAANGLGTGDLLDAIIKRLKDDKKLKTSKKKEIATEQADAVRVAIIGKPNVGKSSLLNAILGYERVIVSPVPHTTREPQNTKITYKNQTIKLVDTAGIARHSRNSIGMEKHGILKSLKSLDQADIALLVLDISEDLTHQDAKLVQEIIERGKSLVFILNKWDKVELRDTKKWKSILYDKMSFALWAPIQFISAKTGEKVNKILDLILTISEQRKLSLSESQCEKFMKAVVKIHKPAKGKGTKAPRIYEFNQISSNPPAFTVRIGAHDDLHFSYVRFMENRLRERHGFIGTPIRVKVSKEKKSHTTYNY</sequence>
<keyword evidence="6 8" id="KW-0342">GTP-binding</keyword>
<name>A0A2H0V8R1_9BACT</name>
<dbReference type="Gene3D" id="3.30.300.20">
    <property type="match status" value="1"/>
</dbReference>
<dbReference type="Pfam" id="PF01926">
    <property type="entry name" value="MMR_HSR1"/>
    <property type="match status" value="2"/>
</dbReference>
<dbReference type="GO" id="GO:0005525">
    <property type="term" value="F:GTP binding"/>
    <property type="evidence" value="ECO:0007669"/>
    <property type="project" value="UniProtKB-UniRule"/>
</dbReference>
<keyword evidence="3 8" id="KW-0690">Ribosome biogenesis</keyword>
<feature type="binding site" evidence="8">
    <location>
        <begin position="256"/>
        <end position="260"/>
    </location>
    <ligand>
        <name>GTP</name>
        <dbReference type="ChEBI" id="CHEBI:37565"/>
        <label>2</label>
    </ligand>
</feature>
<dbReference type="PIRSF" id="PIRSF006485">
    <property type="entry name" value="GTP-binding_EngA"/>
    <property type="match status" value="1"/>
</dbReference>
<evidence type="ECO:0000256" key="9">
    <source>
        <dbReference type="PROSITE-ProRule" id="PRU01049"/>
    </source>
</evidence>
<dbReference type="InterPro" id="IPR006073">
    <property type="entry name" value="GTP-bd"/>
</dbReference>
<feature type="binding site" evidence="8">
    <location>
        <begin position="16"/>
        <end position="23"/>
    </location>
    <ligand>
        <name>GTP</name>
        <dbReference type="ChEBI" id="CHEBI:37565"/>
        <label>1</label>
    </ligand>
</feature>
<evidence type="ECO:0000256" key="5">
    <source>
        <dbReference type="ARBA" id="ARBA00022741"/>
    </source>
</evidence>
<evidence type="ECO:0000256" key="2">
    <source>
        <dbReference type="ARBA" id="ARBA00020953"/>
    </source>
</evidence>
<keyword evidence="5 8" id="KW-0547">Nucleotide-binding</keyword>
<feature type="binding site" evidence="8">
    <location>
        <begin position="63"/>
        <end position="67"/>
    </location>
    <ligand>
        <name>GTP</name>
        <dbReference type="ChEBI" id="CHEBI:37565"/>
        <label>1</label>
    </ligand>
</feature>
<dbReference type="InterPro" id="IPR016484">
    <property type="entry name" value="GTPase_Der"/>
</dbReference>
<dbReference type="CDD" id="cd01895">
    <property type="entry name" value="EngA2"/>
    <property type="match status" value="1"/>
</dbReference>
<protein>
    <recommendedName>
        <fullName evidence="2 8">GTPase Der</fullName>
    </recommendedName>
    <alternativeName>
        <fullName evidence="7 8">GTP-binding protein EngA</fullName>
    </alternativeName>
</protein>
<accession>A0A2H0V8R1</accession>
<comment type="similarity">
    <text evidence="1 8 9 10">Belongs to the TRAFAC class TrmE-Era-EngA-EngB-Septin-like GTPase superfamily. EngA (Der) GTPase family.</text>
</comment>
<dbReference type="AlphaFoldDB" id="A0A2H0V8R1"/>
<dbReference type="PRINTS" id="PR00326">
    <property type="entry name" value="GTP1OBG"/>
</dbReference>
<organism evidence="12 13">
    <name type="scientific">Candidatus Falkowbacteria bacterium CG10_big_fil_rev_8_21_14_0_10_37_18</name>
    <dbReference type="NCBI Taxonomy" id="1974562"/>
    <lineage>
        <taxon>Bacteria</taxon>
        <taxon>Candidatus Falkowiibacteriota</taxon>
    </lineage>
</organism>
<evidence type="ECO:0000256" key="10">
    <source>
        <dbReference type="RuleBase" id="RU004481"/>
    </source>
</evidence>
<dbReference type="PANTHER" id="PTHR43834">
    <property type="entry name" value="GTPASE DER"/>
    <property type="match status" value="1"/>
</dbReference>
<dbReference type="CDD" id="cd01894">
    <property type="entry name" value="EngA1"/>
    <property type="match status" value="1"/>
</dbReference>
<evidence type="ECO:0000256" key="7">
    <source>
        <dbReference type="ARBA" id="ARBA00032345"/>
    </source>
</evidence>
<comment type="function">
    <text evidence="8 10">GTPase that plays an essential role in the late steps of ribosome biogenesis.</text>
</comment>
<dbReference type="Pfam" id="PF14714">
    <property type="entry name" value="KH_dom-like"/>
    <property type="match status" value="1"/>
</dbReference>
<dbReference type="SUPFAM" id="SSF52540">
    <property type="entry name" value="P-loop containing nucleoside triphosphate hydrolases"/>
    <property type="match status" value="2"/>
</dbReference>